<evidence type="ECO:0000313" key="1">
    <source>
        <dbReference type="EMBL" id="KDQ18982.1"/>
    </source>
</evidence>
<accession>A0A067N4C3</accession>
<dbReference type="InParanoid" id="A0A067N4C3"/>
<sequence length="433" mass="49579">MTEEFRTSGSRGGPFAKPVVTSFTYIDLRDLDTGLHLLFARQPTTLIRKEYQDLLAHLEKRSSSQNNCFNAIVTGMDYIGKSNFQRYILIERILRGLPTIFQTPNNRIFEVHATGVTTWFVNKLGEEKSSFRGEDALQWALIDTGSFLTEPHDLLSSNESDLFRVVTYSCTPVQRWSRWMDRLDTSVIAIGGWSWPEVAFLKKSEEARRQFFRLVLSVIDMRGVGGYIWERLVLRMLAHGPQVPRRSLNYPFVSETFFDGSDSLVEKLKLLKERIVDDDDDAFPAAFYPVLTNHATADAIVLLQKREILLIQATVSASHSVKAAGLNYVWSALSRAGVRSWLPNIKKKKTWRLVFVVPEDVHSRWTKPRKITSSSIKRPWDKHIRQYVSKVREGSLFEGSGLRFSTQQLLLLMTKAPAPFVYVTPRRNQASIT</sequence>
<dbReference type="STRING" id="930990.A0A067N4C3"/>
<dbReference type="OrthoDB" id="3055560at2759"/>
<dbReference type="Proteomes" id="UP000027195">
    <property type="component" value="Unassembled WGS sequence"/>
</dbReference>
<proteinExistence type="predicted"/>
<keyword evidence="2" id="KW-1185">Reference proteome</keyword>
<protein>
    <submittedName>
        <fullName evidence="1">Uncharacterized protein</fullName>
    </submittedName>
</protein>
<dbReference type="EMBL" id="KL198020">
    <property type="protein sequence ID" value="KDQ18982.1"/>
    <property type="molecule type" value="Genomic_DNA"/>
</dbReference>
<reference evidence="2" key="1">
    <citation type="journal article" date="2014" name="Proc. Natl. Acad. Sci. U.S.A.">
        <title>Extensive sampling of basidiomycete genomes demonstrates inadequacy of the white-rot/brown-rot paradigm for wood decay fungi.</title>
        <authorList>
            <person name="Riley R."/>
            <person name="Salamov A.A."/>
            <person name="Brown D.W."/>
            <person name="Nagy L.G."/>
            <person name="Floudas D."/>
            <person name="Held B.W."/>
            <person name="Levasseur A."/>
            <person name="Lombard V."/>
            <person name="Morin E."/>
            <person name="Otillar R."/>
            <person name="Lindquist E.A."/>
            <person name="Sun H."/>
            <person name="LaButti K.M."/>
            <person name="Schmutz J."/>
            <person name="Jabbour D."/>
            <person name="Luo H."/>
            <person name="Baker S.E."/>
            <person name="Pisabarro A.G."/>
            <person name="Walton J.D."/>
            <person name="Blanchette R.A."/>
            <person name="Henrissat B."/>
            <person name="Martin F."/>
            <person name="Cullen D."/>
            <person name="Hibbett D.S."/>
            <person name="Grigoriev I.V."/>
        </authorList>
    </citation>
    <scope>NUCLEOTIDE SEQUENCE [LARGE SCALE GENOMIC DNA]</scope>
    <source>
        <strain evidence="2">FD-172 SS1</strain>
    </source>
</reference>
<dbReference type="AlphaFoldDB" id="A0A067N4C3"/>
<name>A0A067N4C3_BOTB1</name>
<dbReference type="HOGENOM" id="CLU_512848_0_0_1"/>
<gene>
    <name evidence="1" type="ORF">BOTBODRAFT_639117</name>
</gene>
<evidence type="ECO:0000313" key="2">
    <source>
        <dbReference type="Proteomes" id="UP000027195"/>
    </source>
</evidence>
<organism evidence="1 2">
    <name type="scientific">Botryobasidium botryosum (strain FD-172 SS1)</name>
    <dbReference type="NCBI Taxonomy" id="930990"/>
    <lineage>
        <taxon>Eukaryota</taxon>
        <taxon>Fungi</taxon>
        <taxon>Dikarya</taxon>
        <taxon>Basidiomycota</taxon>
        <taxon>Agaricomycotina</taxon>
        <taxon>Agaricomycetes</taxon>
        <taxon>Cantharellales</taxon>
        <taxon>Botryobasidiaceae</taxon>
        <taxon>Botryobasidium</taxon>
    </lineage>
</organism>